<keyword evidence="2" id="KW-1185">Reference proteome</keyword>
<proteinExistence type="predicted"/>
<evidence type="ECO:0000313" key="2">
    <source>
        <dbReference type="Proteomes" id="UP000483018"/>
    </source>
</evidence>
<accession>A0A7C8HHW4</accession>
<dbReference type="OrthoDB" id="2063421at2"/>
<evidence type="ECO:0000313" key="1">
    <source>
        <dbReference type="EMBL" id="KAE9633739.1"/>
    </source>
</evidence>
<comment type="caution">
    <text evidence="1">The sequence shown here is derived from an EMBL/GenBank/DDBJ whole genome shotgun (WGS) entry which is preliminary data.</text>
</comment>
<sequence>MFIDEKKLGVQMKQAYKDKLIIGDIEEGLVISNAHWLLWIDNDYVSNKVKALVVEYAGLMPGYGQVFSVSKAEPNPQFMIDVDYIINIIQGHKNAYDNYMVTPILLSGHKDIRLLQHNKSKEIYAIDQECLSLVDKSKIDYEIESEPLGPCSRTSTGNEFYWYNGICIYYVLPIGLKDNDVAIGKALKNVDFSKKGEEM</sequence>
<protein>
    <submittedName>
        <fullName evidence="1">Uncharacterized protein</fullName>
    </submittedName>
</protein>
<dbReference type="AlphaFoldDB" id="A0A7C8HHW4"/>
<dbReference type="EMBL" id="WSLF01000007">
    <property type="protein sequence ID" value="KAE9633739.1"/>
    <property type="molecule type" value="Genomic_DNA"/>
</dbReference>
<reference evidence="1 2" key="1">
    <citation type="submission" date="2019-12" db="EMBL/GenBank/DDBJ databases">
        <title>Defluviitalea raffinosedens, isolated from a biogas fermenter, genome sequencing and characterization.</title>
        <authorList>
            <person name="Rettenmaier R."/>
            <person name="Schneider M."/>
            <person name="Neuhaus K."/>
            <person name="Liebl W."/>
            <person name="Zverlov V."/>
        </authorList>
    </citation>
    <scope>NUCLEOTIDE SEQUENCE [LARGE SCALE GENOMIC DNA]</scope>
    <source>
        <strain evidence="1 2">249c-K6</strain>
    </source>
</reference>
<organism evidence="1 2">
    <name type="scientific">Defluviitalea raffinosedens</name>
    <dbReference type="NCBI Taxonomy" id="1450156"/>
    <lineage>
        <taxon>Bacteria</taxon>
        <taxon>Bacillati</taxon>
        <taxon>Bacillota</taxon>
        <taxon>Clostridia</taxon>
        <taxon>Lachnospirales</taxon>
        <taxon>Defluviitaleaceae</taxon>
        <taxon>Defluviitalea</taxon>
    </lineage>
</organism>
<name>A0A7C8HHW4_9FIRM</name>
<dbReference type="RefSeq" id="WP_158740524.1">
    <property type="nucleotide sequence ID" value="NZ_WSLF01000007.1"/>
</dbReference>
<gene>
    <name evidence="1" type="ORF">GND95_08785</name>
</gene>
<dbReference type="Proteomes" id="UP000483018">
    <property type="component" value="Unassembled WGS sequence"/>
</dbReference>